<evidence type="ECO:0000313" key="1">
    <source>
        <dbReference type="EMBL" id="CAB4177284.1"/>
    </source>
</evidence>
<protein>
    <submittedName>
        <fullName evidence="1">Uncharacterized protein</fullName>
    </submittedName>
</protein>
<name>A0A6J5QCD3_9CAUD</name>
<reference evidence="1" key="1">
    <citation type="submission" date="2020-05" db="EMBL/GenBank/DDBJ databases">
        <authorList>
            <person name="Chiriac C."/>
            <person name="Salcher M."/>
            <person name="Ghai R."/>
            <person name="Kavagutti S V."/>
        </authorList>
    </citation>
    <scope>NUCLEOTIDE SEQUENCE</scope>
</reference>
<proteinExistence type="predicted"/>
<gene>
    <name evidence="1" type="ORF">UFOVP999_20</name>
</gene>
<dbReference type="EMBL" id="LR796947">
    <property type="protein sequence ID" value="CAB4177284.1"/>
    <property type="molecule type" value="Genomic_DNA"/>
</dbReference>
<accession>A0A6J5QCD3</accession>
<organism evidence="1">
    <name type="scientific">uncultured Caudovirales phage</name>
    <dbReference type="NCBI Taxonomy" id="2100421"/>
    <lineage>
        <taxon>Viruses</taxon>
        <taxon>Duplodnaviria</taxon>
        <taxon>Heunggongvirae</taxon>
        <taxon>Uroviricota</taxon>
        <taxon>Caudoviricetes</taxon>
        <taxon>Peduoviridae</taxon>
        <taxon>Maltschvirus</taxon>
        <taxon>Maltschvirus maltsch</taxon>
    </lineage>
</organism>
<sequence>MANIPKIVKAVTSLQKIEKNRAIKKNMAKKAATPAQVKAHAAEIRAMLKAKAEKK</sequence>